<sequence length="239" mass="24800">MSATKIARTLRRVACIGLTAGAAALMIPGQAGAATQIGWTGGTPPIGGVIYLHNSTITDDGGLRASSKIWTSTGSTVAPGIMGVRARLFKSGVICEVAGYQHNTAWISTHEAFTSAVCGTGSYNSHGFVRVYNGSGFNEYVTFPSNPIDYSGAASARSQRIEQESAADTSKTFTVGGQTFGPASQSPDEPDPDFVAAYSDEGEFGYVRSGDLANKSDSGTRLSVYDDTGASEIGSLTVR</sequence>
<reference evidence="3" key="2">
    <citation type="submission" date="2020-09" db="EMBL/GenBank/DDBJ databases">
        <authorList>
            <person name="Sun Q."/>
            <person name="Zhou Y."/>
        </authorList>
    </citation>
    <scope>NUCLEOTIDE SEQUENCE</scope>
    <source>
        <strain evidence="3">CGMCC 4.7278</strain>
    </source>
</reference>
<feature type="compositionally biased region" description="Polar residues" evidence="1">
    <location>
        <begin position="166"/>
        <end position="187"/>
    </location>
</feature>
<name>A0A917Q8B6_9NOCA</name>
<proteinExistence type="predicted"/>
<feature type="chain" id="PRO_5036919025" evidence="2">
    <location>
        <begin position="34"/>
        <end position="239"/>
    </location>
</feature>
<evidence type="ECO:0000313" key="4">
    <source>
        <dbReference type="Proteomes" id="UP000612956"/>
    </source>
</evidence>
<feature type="signal peptide" evidence="2">
    <location>
        <begin position="1"/>
        <end position="33"/>
    </location>
</feature>
<evidence type="ECO:0000313" key="3">
    <source>
        <dbReference type="EMBL" id="GGK35278.1"/>
    </source>
</evidence>
<feature type="region of interest" description="Disordered" evidence="1">
    <location>
        <begin position="164"/>
        <end position="193"/>
    </location>
</feature>
<dbReference type="RefSeq" id="WP_188826946.1">
    <property type="nucleotide sequence ID" value="NZ_BMMW01000001.1"/>
</dbReference>
<accession>A0A917Q8B6</accession>
<keyword evidence="2" id="KW-0732">Signal</keyword>
<reference evidence="3" key="1">
    <citation type="journal article" date="2014" name="Int. J. Syst. Evol. Microbiol.">
        <title>Complete genome sequence of Corynebacterium casei LMG S-19264T (=DSM 44701T), isolated from a smear-ripened cheese.</title>
        <authorList>
            <consortium name="US DOE Joint Genome Institute (JGI-PGF)"/>
            <person name="Walter F."/>
            <person name="Albersmeier A."/>
            <person name="Kalinowski J."/>
            <person name="Ruckert C."/>
        </authorList>
    </citation>
    <scope>NUCLEOTIDE SEQUENCE</scope>
    <source>
        <strain evidence="3">CGMCC 4.7278</strain>
    </source>
</reference>
<evidence type="ECO:0000256" key="1">
    <source>
        <dbReference type="SAM" id="MobiDB-lite"/>
    </source>
</evidence>
<evidence type="ECO:0000256" key="2">
    <source>
        <dbReference type="SAM" id="SignalP"/>
    </source>
</evidence>
<gene>
    <name evidence="3" type="ORF">GCM10011591_03690</name>
</gene>
<comment type="caution">
    <text evidence="3">The sequence shown here is derived from an EMBL/GenBank/DDBJ whole genome shotgun (WGS) entry which is preliminary data.</text>
</comment>
<organism evidence="3 4">
    <name type="scientific">Nocardia camponoti</name>
    <dbReference type="NCBI Taxonomy" id="1616106"/>
    <lineage>
        <taxon>Bacteria</taxon>
        <taxon>Bacillati</taxon>
        <taxon>Actinomycetota</taxon>
        <taxon>Actinomycetes</taxon>
        <taxon>Mycobacteriales</taxon>
        <taxon>Nocardiaceae</taxon>
        <taxon>Nocardia</taxon>
    </lineage>
</organism>
<dbReference type="Proteomes" id="UP000612956">
    <property type="component" value="Unassembled WGS sequence"/>
</dbReference>
<protein>
    <submittedName>
        <fullName evidence="3">Uncharacterized protein</fullName>
    </submittedName>
</protein>
<dbReference type="AlphaFoldDB" id="A0A917Q8B6"/>
<dbReference type="EMBL" id="BMMW01000001">
    <property type="protein sequence ID" value="GGK35278.1"/>
    <property type="molecule type" value="Genomic_DNA"/>
</dbReference>
<keyword evidence="4" id="KW-1185">Reference proteome</keyword>